<dbReference type="Proteomes" id="UP000184147">
    <property type="component" value="Unassembled WGS sequence"/>
</dbReference>
<keyword evidence="3" id="KW-1185">Reference proteome</keyword>
<organism evidence="2 3">
    <name type="scientific">Flavobacterium fontis</name>
    <dbReference type="NCBI Taxonomy" id="1124188"/>
    <lineage>
        <taxon>Bacteria</taxon>
        <taxon>Pseudomonadati</taxon>
        <taxon>Bacteroidota</taxon>
        <taxon>Flavobacteriia</taxon>
        <taxon>Flavobacteriales</taxon>
        <taxon>Flavobacteriaceae</taxon>
        <taxon>Flavobacterium</taxon>
    </lineage>
</organism>
<evidence type="ECO:0000313" key="3">
    <source>
        <dbReference type="Proteomes" id="UP000184147"/>
    </source>
</evidence>
<dbReference type="AlphaFoldDB" id="A0A1M5DKI8"/>
<gene>
    <name evidence="2" type="ORF">SAMN05444377_11566</name>
</gene>
<dbReference type="EMBL" id="FQVQ01000015">
    <property type="protein sequence ID" value="SHF67519.1"/>
    <property type="molecule type" value="Genomic_DNA"/>
</dbReference>
<accession>A0A1M5DKI8</accession>
<keyword evidence="1" id="KW-1133">Transmembrane helix</keyword>
<evidence type="ECO:0000313" key="2">
    <source>
        <dbReference type="EMBL" id="SHF67519.1"/>
    </source>
</evidence>
<sequence length="91" mass="9800">MGMLGQGLYLSLHYYLCASFQSKFSSRNSIQAANALVASLLIGGTSECLLVVYVSTSTLGIIPFLLGAIFPFCFQKVLGTGANKEKHRSTF</sequence>
<keyword evidence="1" id="KW-0812">Transmembrane</keyword>
<reference evidence="2 3" key="1">
    <citation type="submission" date="2016-11" db="EMBL/GenBank/DDBJ databases">
        <authorList>
            <person name="Jaros S."/>
            <person name="Januszkiewicz K."/>
            <person name="Wedrychowicz H."/>
        </authorList>
    </citation>
    <scope>NUCLEOTIDE SEQUENCE [LARGE SCALE GENOMIC DNA]</scope>
    <source>
        <strain evidence="2 3">DSM 25660</strain>
    </source>
</reference>
<feature type="transmembrane region" description="Helical" evidence="1">
    <location>
        <begin position="60"/>
        <end position="78"/>
    </location>
</feature>
<name>A0A1M5DKI8_9FLAO</name>
<protein>
    <submittedName>
        <fullName evidence="2">Uncharacterized protein</fullName>
    </submittedName>
</protein>
<proteinExistence type="predicted"/>
<keyword evidence="1" id="KW-0472">Membrane</keyword>
<evidence type="ECO:0000256" key="1">
    <source>
        <dbReference type="SAM" id="Phobius"/>
    </source>
</evidence>